<dbReference type="AlphaFoldDB" id="A0A918VHS0"/>
<organism evidence="1 2">
    <name type="scientific">Arenicella chitinivorans</name>
    <dbReference type="NCBI Taxonomy" id="1329800"/>
    <lineage>
        <taxon>Bacteria</taxon>
        <taxon>Pseudomonadati</taxon>
        <taxon>Pseudomonadota</taxon>
        <taxon>Gammaproteobacteria</taxon>
        <taxon>Arenicellales</taxon>
        <taxon>Arenicellaceae</taxon>
        <taxon>Arenicella</taxon>
    </lineage>
</organism>
<reference evidence="1" key="1">
    <citation type="journal article" date="2014" name="Int. J. Syst. Evol. Microbiol.">
        <title>Complete genome sequence of Corynebacterium casei LMG S-19264T (=DSM 44701T), isolated from a smear-ripened cheese.</title>
        <authorList>
            <consortium name="US DOE Joint Genome Institute (JGI-PGF)"/>
            <person name="Walter F."/>
            <person name="Albersmeier A."/>
            <person name="Kalinowski J."/>
            <person name="Ruckert C."/>
        </authorList>
    </citation>
    <scope>NUCLEOTIDE SEQUENCE</scope>
    <source>
        <strain evidence="1">KCTC 12711</strain>
    </source>
</reference>
<evidence type="ECO:0000313" key="1">
    <source>
        <dbReference type="EMBL" id="GGZ97701.1"/>
    </source>
</evidence>
<sequence length="47" mass="5123">MYQQITAGIAHKRLAQPEEIADTIWFASQNPVINGANIDANLGQIEA</sequence>
<gene>
    <name evidence="1" type="ORF">GCM10008090_02520</name>
</gene>
<evidence type="ECO:0000313" key="2">
    <source>
        <dbReference type="Proteomes" id="UP000614811"/>
    </source>
</evidence>
<name>A0A918VHS0_9GAMM</name>
<accession>A0A918VHS0</accession>
<proteinExistence type="predicted"/>
<dbReference type="Proteomes" id="UP000614811">
    <property type="component" value="Unassembled WGS sequence"/>
</dbReference>
<comment type="caution">
    <text evidence="1">The sequence shown here is derived from an EMBL/GenBank/DDBJ whole genome shotgun (WGS) entry which is preliminary data.</text>
</comment>
<protein>
    <submittedName>
        <fullName evidence="1">Uncharacterized protein</fullName>
    </submittedName>
</protein>
<reference evidence="1" key="2">
    <citation type="submission" date="2020-09" db="EMBL/GenBank/DDBJ databases">
        <authorList>
            <person name="Sun Q."/>
            <person name="Kim S."/>
        </authorList>
    </citation>
    <scope>NUCLEOTIDE SEQUENCE</scope>
    <source>
        <strain evidence="1">KCTC 12711</strain>
    </source>
</reference>
<dbReference type="RefSeq" id="WP_189398192.1">
    <property type="nucleotide sequence ID" value="NZ_BMXA01000001.1"/>
</dbReference>
<dbReference type="EMBL" id="BMXA01000001">
    <property type="protein sequence ID" value="GGZ97701.1"/>
    <property type="molecule type" value="Genomic_DNA"/>
</dbReference>
<keyword evidence="2" id="KW-1185">Reference proteome</keyword>